<sequence>MKELIVIMGVAGSGKTSIASALAGQTWWPFMEADEHHSAANKTKMAAGTPLTDEDRASWVDSMCKVSAAMPEPRIVLACSALTPFVQAGLREGSGRRCRFVMLDVPKAELARRIAARADHFMPVSLLDSQLEALTVPEDALRIAADRELEDIVADIQAALDAQA</sequence>
<proteinExistence type="inferred from homology"/>
<evidence type="ECO:0000256" key="6">
    <source>
        <dbReference type="ARBA" id="ARBA00022777"/>
    </source>
</evidence>
<dbReference type="NCBIfam" id="TIGR01313">
    <property type="entry name" value="therm_gnt_kin"/>
    <property type="match status" value="1"/>
</dbReference>
<evidence type="ECO:0000256" key="9">
    <source>
        <dbReference type="RuleBase" id="RU363066"/>
    </source>
</evidence>
<dbReference type="EMBL" id="AWFF01000087">
    <property type="protein sequence ID" value="KCZ51362.1"/>
    <property type="molecule type" value="Genomic_DNA"/>
</dbReference>
<dbReference type="Proteomes" id="UP000027037">
    <property type="component" value="Unassembled WGS sequence"/>
</dbReference>
<keyword evidence="7 9" id="KW-0067">ATP-binding</keyword>
<keyword evidence="5 9" id="KW-0547">Nucleotide-binding</keyword>
<evidence type="ECO:0000256" key="2">
    <source>
        <dbReference type="ARBA" id="ARBA00008420"/>
    </source>
</evidence>
<evidence type="ECO:0000256" key="7">
    <source>
        <dbReference type="ARBA" id="ARBA00022840"/>
    </source>
</evidence>
<dbReference type="EC" id="2.7.1.12" evidence="3 9"/>
<gene>
    <name evidence="10" type="ORF">HY29_05715</name>
</gene>
<dbReference type="eggNOG" id="COG3265">
    <property type="taxonomic scope" value="Bacteria"/>
</dbReference>
<evidence type="ECO:0000256" key="5">
    <source>
        <dbReference type="ARBA" id="ARBA00022741"/>
    </source>
</evidence>
<dbReference type="SUPFAM" id="SSF52540">
    <property type="entry name" value="P-loop containing nucleoside triphosphate hydrolases"/>
    <property type="match status" value="1"/>
</dbReference>
<keyword evidence="6 9" id="KW-0418">Kinase</keyword>
<protein>
    <recommendedName>
        <fullName evidence="3 9">Gluconokinase</fullName>
        <ecNumber evidence="3 9">2.7.1.12</ecNumber>
    </recommendedName>
</protein>
<dbReference type="GO" id="GO:0005737">
    <property type="term" value="C:cytoplasm"/>
    <property type="evidence" value="ECO:0007669"/>
    <property type="project" value="TreeGrafter"/>
</dbReference>
<dbReference type="GO" id="GO:0005524">
    <property type="term" value="F:ATP binding"/>
    <property type="evidence" value="ECO:0007669"/>
    <property type="project" value="UniProtKB-KW"/>
</dbReference>
<dbReference type="PANTHER" id="PTHR43442">
    <property type="entry name" value="GLUCONOKINASE-RELATED"/>
    <property type="match status" value="1"/>
</dbReference>
<dbReference type="CDD" id="cd02021">
    <property type="entry name" value="GntK"/>
    <property type="match status" value="1"/>
</dbReference>
<reference evidence="10 11" key="1">
    <citation type="journal article" date="2014" name="Antonie Van Leeuwenhoek">
        <title>Hyphomonas beringensis sp. nov. and Hyphomonas chukchiensis sp. nov., isolated from surface seawater of the Bering Sea and Chukchi Sea.</title>
        <authorList>
            <person name="Li C."/>
            <person name="Lai Q."/>
            <person name="Li G."/>
            <person name="Dong C."/>
            <person name="Wang J."/>
            <person name="Liao Y."/>
            <person name="Shao Z."/>
        </authorList>
    </citation>
    <scope>NUCLEOTIDE SEQUENCE [LARGE SCALE GENOMIC DNA]</scope>
    <source>
        <strain evidence="10 11">25B14_1</strain>
    </source>
</reference>
<keyword evidence="4 9" id="KW-0808">Transferase</keyword>
<dbReference type="STRING" id="1280946.HY29_05715"/>
<dbReference type="Pfam" id="PF13671">
    <property type="entry name" value="AAA_33"/>
    <property type="match status" value="1"/>
</dbReference>
<dbReference type="GO" id="GO:0005975">
    <property type="term" value="P:carbohydrate metabolic process"/>
    <property type="evidence" value="ECO:0007669"/>
    <property type="project" value="InterPro"/>
</dbReference>
<dbReference type="PATRIC" id="fig|1280946.3.peg.3240"/>
<dbReference type="OrthoDB" id="9795716at2"/>
<name>A0A062TZ91_9PROT</name>
<evidence type="ECO:0000256" key="1">
    <source>
        <dbReference type="ARBA" id="ARBA00004761"/>
    </source>
</evidence>
<dbReference type="GO" id="GO:0046316">
    <property type="term" value="F:gluconokinase activity"/>
    <property type="evidence" value="ECO:0007669"/>
    <property type="project" value="UniProtKB-EC"/>
</dbReference>
<comment type="catalytic activity">
    <reaction evidence="8 9">
        <text>D-gluconate + ATP = 6-phospho-D-gluconate + ADP + H(+)</text>
        <dbReference type="Rhea" id="RHEA:19433"/>
        <dbReference type="ChEBI" id="CHEBI:15378"/>
        <dbReference type="ChEBI" id="CHEBI:18391"/>
        <dbReference type="ChEBI" id="CHEBI:30616"/>
        <dbReference type="ChEBI" id="CHEBI:58759"/>
        <dbReference type="ChEBI" id="CHEBI:456216"/>
        <dbReference type="EC" id="2.7.1.12"/>
    </reaction>
</comment>
<dbReference type="Gene3D" id="3.40.50.300">
    <property type="entry name" value="P-loop containing nucleotide triphosphate hydrolases"/>
    <property type="match status" value="1"/>
</dbReference>
<comment type="similarity">
    <text evidence="2 9">Belongs to the gluconokinase GntK/GntV family.</text>
</comment>
<keyword evidence="11" id="KW-1185">Reference proteome</keyword>
<dbReference type="PANTHER" id="PTHR43442:SF3">
    <property type="entry name" value="GLUCONOKINASE-RELATED"/>
    <property type="match status" value="1"/>
</dbReference>
<evidence type="ECO:0000256" key="4">
    <source>
        <dbReference type="ARBA" id="ARBA00022679"/>
    </source>
</evidence>
<dbReference type="InterPro" id="IPR027417">
    <property type="entry name" value="P-loop_NTPase"/>
</dbReference>
<comment type="caution">
    <text evidence="10">The sequence shown here is derived from an EMBL/GenBank/DDBJ whole genome shotgun (WGS) entry which is preliminary data.</text>
</comment>
<evidence type="ECO:0000313" key="11">
    <source>
        <dbReference type="Proteomes" id="UP000027037"/>
    </source>
</evidence>
<evidence type="ECO:0000256" key="8">
    <source>
        <dbReference type="ARBA" id="ARBA00048090"/>
    </source>
</evidence>
<dbReference type="AlphaFoldDB" id="A0A062TZ91"/>
<accession>A0A062TZ91</accession>
<comment type="pathway">
    <text evidence="1">Carbohydrate acid metabolism.</text>
</comment>
<organism evidence="10 11">
    <name type="scientific">Hyphomonas beringensis</name>
    <dbReference type="NCBI Taxonomy" id="1280946"/>
    <lineage>
        <taxon>Bacteria</taxon>
        <taxon>Pseudomonadati</taxon>
        <taxon>Pseudomonadota</taxon>
        <taxon>Alphaproteobacteria</taxon>
        <taxon>Hyphomonadales</taxon>
        <taxon>Hyphomonadaceae</taxon>
        <taxon>Hyphomonas</taxon>
    </lineage>
</organism>
<evidence type="ECO:0000256" key="3">
    <source>
        <dbReference type="ARBA" id="ARBA00012054"/>
    </source>
</evidence>
<dbReference type="InterPro" id="IPR006001">
    <property type="entry name" value="Therm_gnt_kin"/>
</dbReference>
<evidence type="ECO:0000313" key="10">
    <source>
        <dbReference type="EMBL" id="KCZ51362.1"/>
    </source>
</evidence>
<dbReference type="RefSeq" id="WP_034798960.1">
    <property type="nucleotide sequence ID" value="NZ_AWFF01000087.1"/>
</dbReference>